<dbReference type="GO" id="GO:0043005">
    <property type="term" value="C:neuron projection"/>
    <property type="evidence" value="ECO:0007669"/>
    <property type="project" value="TreeGrafter"/>
</dbReference>
<evidence type="ECO:0000256" key="3">
    <source>
        <dbReference type="ARBA" id="ARBA00022525"/>
    </source>
</evidence>
<evidence type="ECO:0000256" key="13">
    <source>
        <dbReference type="ARBA" id="ARBA00023900"/>
    </source>
</evidence>
<evidence type="ECO:0000256" key="11">
    <source>
        <dbReference type="ARBA" id="ARBA00022889"/>
    </source>
</evidence>
<dbReference type="GO" id="GO:0007417">
    <property type="term" value="P:central nervous system development"/>
    <property type="evidence" value="ECO:0007669"/>
    <property type="project" value="InterPro"/>
</dbReference>
<dbReference type="GeneTree" id="ENSGT00580000081623"/>
<comment type="subunit">
    <text evidence="14">Oligomer of disulfide-linked homodimers.</text>
</comment>
<name>A0A8C6P5K3_NOTFU</name>
<gene>
    <name evidence="16" type="primary">RELN</name>
</gene>
<dbReference type="GO" id="GO:0001764">
    <property type="term" value="P:neuron migration"/>
    <property type="evidence" value="ECO:0007669"/>
    <property type="project" value="InterPro"/>
</dbReference>
<keyword evidence="6" id="KW-0479">Metal-binding</keyword>
<evidence type="ECO:0000256" key="15">
    <source>
        <dbReference type="ARBA" id="ARBA00046064"/>
    </source>
</evidence>
<dbReference type="GO" id="GO:0005615">
    <property type="term" value="C:extracellular space"/>
    <property type="evidence" value="ECO:0007669"/>
    <property type="project" value="TreeGrafter"/>
</dbReference>
<keyword evidence="8" id="KW-0720">Serine protease</keyword>
<evidence type="ECO:0000256" key="7">
    <source>
        <dbReference type="ARBA" id="ARBA00022801"/>
    </source>
</evidence>
<evidence type="ECO:0000256" key="4">
    <source>
        <dbReference type="ARBA" id="ARBA00022530"/>
    </source>
</evidence>
<dbReference type="GO" id="GO:0070325">
    <property type="term" value="F:lipoprotein particle receptor binding"/>
    <property type="evidence" value="ECO:0007669"/>
    <property type="project" value="InterPro"/>
</dbReference>
<reference evidence="16" key="1">
    <citation type="submission" date="2014-08" db="EMBL/GenBank/DDBJ databases">
        <authorList>
            <person name="Senf B."/>
            <person name="Petzold A."/>
            <person name="Downie B.R."/>
            <person name="Koch P."/>
            <person name="Platzer M."/>
        </authorList>
    </citation>
    <scope>NUCLEOTIDE SEQUENCE [LARGE SCALE GENOMIC DNA]</scope>
    <source>
        <strain evidence="16">GRZ</strain>
    </source>
</reference>
<keyword evidence="7" id="KW-0378">Hydrolase</keyword>
<dbReference type="PANTHER" id="PTHR11841:SF1">
    <property type="entry name" value="REELIN"/>
    <property type="match status" value="1"/>
</dbReference>
<dbReference type="GO" id="GO:0006508">
    <property type="term" value="P:proteolysis"/>
    <property type="evidence" value="ECO:0007669"/>
    <property type="project" value="UniProtKB-KW"/>
</dbReference>
<dbReference type="GO" id="GO:0046872">
    <property type="term" value="F:metal ion binding"/>
    <property type="evidence" value="ECO:0007669"/>
    <property type="project" value="UniProtKB-KW"/>
</dbReference>
<protein>
    <recommendedName>
        <fullName evidence="13">Reelin</fullName>
    </recommendedName>
</protein>
<evidence type="ECO:0000256" key="2">
    <source>
        <dbReference type="ARBA" id="ARBA00022473"/>
    </source>
</evidence>
<organism evidence="16 17">
    <name type="scientific">Nothobranchius furzeri</name>
    <name type="common">Turquoise killifish</name>
    <dbReference type="NCBI Taxonomy" id="105023"/>
    <lineage>
        <taxon>Eukaryota</taxon>
        <taxon>Metazoa</taxon>
        <taxon>Chordata</taxon>
        <taxon>Craniata</taxon>
        <taxon>Vertebrata</taxon>
        <taxon>Euteleostomi</taxon>
        <taxon>Actinopterygii</taxon>
        <taxon>Neopterygii</taxon>
        <taxon>Teleostei</taxon>
        <taxon>Neoteleostei</taxon>
        <taxon>Acanthomorphata</taxon>
        <taxon>Ovalentaria</taxon>
        <taxon>Atherinomorphae</taxon>
        <taxon>Cyprinodontiformes</taxon>
        <taxon>Nothobranchiidae</taxon>
        <taxon>Nothobranchius</taxon>
    </lineage>
</organism>
<evidence type="ECO:0000256" key="9">
    <source>
        <dbReference type="ARBA" id="ARBA00022833"/>
    </source>
</evidence>
<keyword evidence="4" id="KW-0272">Extracellular matrix</keyword>
<dbReference type="FunFam" id="2.60.120.260:FF:000057">
    <property type="entry name" value="Reelin"/>
    <property type="match status" value="1"/>
</dbReference>
<sequence>AQQLCEQGAPTESPLRPNLAELHGKHAVLRDDFDSSIQGELDPNIWSECSNCEVGEQCGVLMHGRAVTFCEHFGERELTTVPLNTSTASVLQFALGSGSCRFSYSDPSITVSYSLTGNTNSSDDWITLDKIRAPTNSSTVVHLLPLPHPSRAESVRLRWSQENPHRPEGYESCWGLDNVLLVNSAHRAPLMEDNLDPPDTANWLFFPGATVKVHQQTLIQTSFIQSLIYF</sequence>
<proteinExistence type="inferred from homology"/>
<dbReference type="Gene3D" id="2.60.120.260">
    <property type="entry name" value="Galactose-binding domain-like"/>
    <property type="match status" value="1"/>
</dbReference>
<comment type="similarity">
    <text evidence="12">Belongs to the reelin family.</text>
</comment>
<evidence type="ECO:0000256" key="5">
    <source>
        <dbReference type="ARBA" id="ARBA00022670"/>
    </source>
</evidence>
<evidence type="ECO:0000256" key="8">
    <source>
        <dbReference type="ARBA" id="ARBA00022825"/>
    </source>
</evidence>
<evidence type="ECO:0000313" key="17">
    <source>
        <dbReference type="Proteomes" id="UP000694548"/>
    </source>
</evidence>
<keyword evidence="3" id="KW-0964">Secreted</keyword>
<dbReference type="AlphaFoldDB" id="A0A8C6P5K3"/>
<keyword evidence="5" id="KW-0645">Protease</keyword>
<dbReference type="GO" id="GO:0007155">
    <property type="term" value="P:cell adhesion"/>
    <property type="evidence" value="ECO:0007669"/>
    <property type="project" value="UniProtKB-KW"/>
</dbReference>
<evidence type="ECO:0000313" key="16">
    <source>
        <dbReference type="Ensembl" id="ENSNFUP00015038503.1"/>
    </source>
</evidence>
<evidence type="ECO:0000256" key="6">
    <source>
        <dbReference type="ARBA" id="ARBA00022723"/>
    </source>
</evidence>
<dbReference type="PANTHER" id="PTHR11841">
    <property type="entry name" value="REELIN"/>
    <property type="match status" value="1"/>
</dbReference>
<evidence type="ECO:0000256" key="10">
    <source>
        <dbReference type="ARBA" id="ARBA00022837"/>
    </source>
</evidence>
<dbReference type="Proteomes" id="UP000694548">
    <property type="component" value="Chromosome sgr13"/>
</dbReference>
<reference evidence="16" key="2">
    <citation type="submission" date="2025-08" db="UniProtKB">
        <authorList>
            <consortium name="Ensembl"/>
        </authorList>
    </citation>
    <scope>IDENTIFICATION</scope>
</reference>
<dbReference type="CDD" id="cd10036">
    <property type="entry name" value="Reelin_subrepeat_Nt"/>
    <property type="match status" value="1"/>
</dbReference>
<keyword evidence="10" id="KW-0106">Calcium</keyword>
<keyword evidence="17" id="KW-1185">Reference proteome</keyword>
<comment type="function">
    <text evidence="15">Extracellular matrix serine protease secreted by pioneer neurons that plays a role in layering of neurons in the cerebral cortex and cerebellum by coordinating cell positioning during neurodevelopment. Regulates microtubule function in neurons and neuronal migration. Binding to the extracellular domains of lipoprotein receptors VLDLR and LRP8/APOER2 induces tyrosine phosphorylation of DAB1 and modulation of TAU phosphorylation. Affects migration of sympathetic preganglionic neurons in the spinal cord, where it seems to act as a barrier to neuronal migration. Enzymatic activity is important for the modulation of cell adhesion.</text>
</comment>
<evidence type="ECO:0000256" key="1">
    <source>
        <dbReference type="ARBA" id="ARBA00004498"/>
    </source>
</evidence>
<keyword evidence="11" id="KW-0130">Cell adhesion</keyword>
<dbReference type="Pfam" id="PF21471">
    <property type="entry name" value="Reelin_subrepeat-B"/>
    <property type="match status" value="1"/>
</dbReference>
<evidence type="ECO:0000256" key="14">
    <source>
        <dbReference type="ARBA" id="ARBA00044961"/>
    </source>
</evidence>
<keyword evidence="2" id="KW-0217">Developmental protein</keyword>
<dbReference type="Ensembl" id="ENSNFUT00015040205.1">
    <property type="protein sequence ID" value="ENSNFUP00015038503.1"/>
    <property type="gene ID" value="ENSNFUG00015018331.1"/>
</dbReference>
<dbReference type="InterPro" id="IPR049419">
    <property type="entry name" value="Reelin_subrepeat-B"/>
</dbReference>
<evidence type="ECO:0000256" key="12">
    <source>
        <dbReference type="ARBA" id="ARBA00023773"/>
    </source>
</evidence>
<dbReference type="InterPro" id="IPR034968">
    <property type="entry name" value="Reelin"/>
</dbReference>
<reference evidence="16" key="3">
    <citation type="submission" date="2025-09" db="UniProtKB">
        <authorList>
            <consortium name="Ensembl"/>
        </authorList>
    </citation>
    <scope>IDENTIFICATION</scope>
</reference>
<comment type="subcellular location">
    <subcellularLocation>
        <location evidence="1">Secreted</location>
        <location evidence="1">Extracellular space</location>
        <location evidence="1">Extracellular matrix</location>
    </subcellularLocation>
</comment>
<dbReference type="GO" id="GO:0008236">
    <property type="term" value="F:serine-type peptidase activity"/>
    <property type="evidence" value="ECO:0007669"/>
    <property type="project" value="UniProtKB-KW"/>
</dbReference>
<keyword evidence="9" id="KW-0862">Zinc</keyword>
<accession>A0A8C6P5K3</accession>